<evidence type="ECO:0000313" key="8">
    <source>
        <dbReference type="Proteomes" id="UP000199512"/>
    </source>
</evidence>
<organism evidence="7 8">
    <name type="scientific">Peptostreptococcus russellii</name>
    <dbReference type="NCBI Taxonomy" id="215200"/>
    <lineage>
        <taxon>Bacteria</taxon>
        <taxon>Bacillati</taxon>
        <taxon>Bacillota</taxon>
        <taxon>Clostridia</taxon>
        <taxon>Peptostreptococcales</taxon>
        <taxon>Peptostreptococcaceae</taxon>
        <taxon>Peptostreptococcus</taxon>
    </lineage>
</organism>
<evidence type="ECO:0000256" key="2">
    <source>
        <dbReference type="ARBA" id="ARBA00022475"/>
    </source>
</evidence>
<keyword evidence="2" id="KW-1003">Cell membrane</keyword>
<keyword evidence="8" id="KW-1185">Reference proteome</keyword>
<feature type="transmembrane region" description="Helical" evidence="6">
    <location>
        <begin position="84"/>
        <end position="102"/>
    </location>
</feature>
<protein>
    <submittedName>
        <fullName evidence="7">Cobalt/nickel transport system permease protein</fullName>
    </submittedName>
</protein>
<keyword evidence="4 6" id="KW-1133">Transmembrane helix</keyword>
<dbReference type="AlphaFoldDB" id="A0A1H8JQY9"/>
<feature type="transmembrane region" description="Helical" evidence="6">
    <location>
        <begin position="109"/>
        <end position="129"/>
    </location>
</feature>
<dbReference type="InterPro" id="IPR052770">
    <property type="entry name" value="Cobalt_transport_CbiQ"/>
</dbReference>
<gene>
    <name evidence="7" type="ORF">SAMN05216454_11616</name>
</gene>
<dbReference type="PANTHER" id="PTHR43723:SF1">
    <property type="entry name" value="COBALT TRANSPORT PROTEIN CBIQ"/>
    <property type="match status" value="1"/>
</dbReference>
<comment type="subcellular location">
    <subcellularLocation>
        <location evidence="1">Cell membrane</location>
        <topology evidence="1">Multi-pass membrane protein</topology>
    </subcellularLocation>
</comment>
<name>A0A1H8JQY9_9FIRM</name>
<dbReference type="STRING" id="215200.SAMN05216454_11616"/>
<dbReference type="PANTHER" id="PTHR43723">
    <property type="entry name" value="COBALT TRANSPORT PROTEIN CBIQ"/>
    <property type="match status" value="1"/>
</dbReference>
<proteinExistence type="predicted"/>
<dbReference type="OrthoDB" id="9815246at2"/>
<sequence>MIFIGMVIAIAVFGMFFKTVPTNYLLLASSLIVIFMGLLKHEHSESLLSIDLISRTNKMSSLKSSFKISISMVLIVLCVISDKAIIGCLIFAISSLTLILYAKIKLKTYLRILSVALAFIFLGGLAIVFNYSKAPMDVLSINFDGGFLGISKISQVEARLVVSKAFGAISALYLMSLTTSMSEIIYFLKKLHLPRVIIDLMYLIYRCIFIIYEMYIIMKRSAKSRAGFSSYKRGIRSTAKIYSNLLIRSYMSSSKMFDAMLARCYNGEINFLAEEEYK</sequence>
<dbReference type="NCBIfam" id="TIGR02454">
    <property type="entry name" value="ECF_T_CbiQ"/>
    <property type="match status" value="1"/>
</dbReference>
<evidence type="ECO:0000256" key="5">
    <source>
        <dbReference type="ARBA" id="ARBA00023136"/>
    </source>
</evidence>
<keyword evidence="3 6" id="KW-0812">Transmembrane</keyword>
<dbReference type="Pfam" id="PF02361">
    <property type="entry name" value="CbiQ"/>
    <property type="match status" value="1"/>
</dbReference>
<evidence type="ECO:0000256" key="1">
    <source>
        <dbReference type="ARBA" id="ARBA00004651"/>
    </source>
</evidence>
<keyword evidence="5 6" id="KW-0472">Membrane</keyword>
<accession>A0A1H8JQY9</accession>
<dbReference type="CDD" id="cd16914">
    <property type="entry name" value="EcfT"/>
    <property type="match status" value="1"/>
</dbReference>
<feature type="transmembrane region" description="Helical" evidence="6">
    <location>
        <begin position="6"/>
        <end position="39"/>
    </location>
</feature>
<dbReference type="InterPro" id="IPR012809">
    <property type="entry name" value="ECF_CbiQ"/>
</dbReference>
<dbReference type="GO" id="GO:0043190">
    <property type="term" value="C:ATP-binding cassette (ABC) transporter complex"/>
    <property type="evidence" value="ECO:0007669"/>
    <property type="project" value="InterPro"/>
</dbReference>
<dbReference type="Proteomes" id="UP000199512">
    <property type="component" value="Unassembled WGS sequence"/>
</dbReference>
<dbReference type="EMBL" id="FODF01000016">
    <property type="protein sequence ID" value="SEN82925.1"/>
    <property type="molecule type" value="Genomic_DNA"/>
</dbReference>
<evidence type="ECO:0000313" key="7">
    <source>
        <dbReference type="EMBL" id="SEN82925.1"/>
    </source>
</evidence>
<dbReference type="GO" id="GO:0006824">
    <property type="term" value="P:cobalt ion transport"/>
    <property type="evidence" value="ECO:0007669"/>
    <property type="project" value="InterPro"/>
</dbReference>
<feature type="transmembrane region" description="Helical" evidence="6">
    <location>
        <begin position="200"/>
        <end position="218"/>
    </location>
</feature>
<evidence type="ECO:0000256" key="6">
    <source>
        <dbReference type="SAM" id="Phobius"/>
    </source>
</evidence>
<reference evidence="7 8" key="1">
    <citation type="submission" date="2016-10" db="EMBL/GenBank/DDBJ databases">
        <authorList>
            <person name="de Groot N.N."/>
        </authorList>
    </citation>
    <scope>NUCLEOTIDE SEQUENCE [LARGE SCALE GENOMIC DNA]</scope>
    <source>
        <strain evidence="7 8">Calf135</strain>
    </source>
</reference>
<evidence type="ECO:0000256" key="4">
    <source>
        <dbReference type="ARBA" id="ARBA00022989"/>
    </source>
</evidence>
<evidence type="ECO:0000256" key="3">
    <source>
        <dbReference type="ARBA" id="ARBA00022692"/>
    </source>
</evidence>
<dbReference type="RefSeq" id="WP_091975977.1">
    <property type="nucleotide sequence ID" value="NZ_CAUWDX010000005.1"/>
</dbReference>
<dbReference type="InterPro" id="IPR003339">
    <property type="entry name" value="ABC/ECF_trnsptr_transmembrane"/>
</dbReference>